<gene>
    <name evidence="2" type="ORF">G3446_07105</name>
</gene>
<comment type="caution">
    <text evidence="2">The sequence shown here is derived from an EMBL/GenBank/DDBJ whole genome shotgun (WGS) entry which is preliminary data.</text>
</comment>
<protein>
    <recommendedName>
        <fullName evidence="1">DUF5681 domain-containing protein</fullName>
    </recommendedName>
</protein>
<keyword evidence="3" id="KW-1185">Reference proteome</keyword>
<organism evidence="2 3">
    <name type="scientific">Thiorhodococcus minor</name>
    <dbReference type="NCBI Taxonomy" id="57489"/>
    <lineage>
        <taxon>Bacteria</taxon>
        <taxon>Pseudomonadati</taxon>
        <taxon>Pseudomonadota</taxon>
        <taxon>Gammaproteobacteria</taxon>
        <taxon>Chromatiales</taxon>
        <taxon>Chromatiaceae</taxon>
        <taxon>Thiorhodococcus</taxon>
    </lineage>
</organism>
<dbReference type="AlphaFoldDB" id="A0A6M0JVX1"/>
<evidence type="ECO:0000259" key="1">
    <source>
        <dbReference type="Pfam" id="PF18932"/>
    </source>
</evidence>
<evidence type="ECO:0000313" key="2">
    <source>
        <dbReference type="EMBL" id="NEV61658.1"/>
    </source>
</evidence>
<dbReference type="InterPro" id="IPR043736">
    <property type="entry name" value="DUF5681"/>
</dbReference>
<dbReference type="Pfam" id="PF18932">
    <property type="entry name" value="DUF5681"/>
    <property type="match status" value="1"/>
</dbReference>
<proteinExistence type="predicted"/>
<sequence>MAFEKGKSGNPKGRPRGIVNQAKLRKAIEKDLPEIIEAMTTAAKAGDTAAARLLVDKVLPSLKPQDTPVKLPLGDDLAESGRAVLAAVGASEVTPEQGARILQGLGALSRVIETDELLRRIEALEKRYGESD</sequence>
<dbReference type="EMBL" id="JAAIJQ010000015">
    <property type="protein sequence ID" value="NEV61658.1"/>
    <property type="molecule type" value="Genomic_DNA"/>
</dbReference>
<evidence type="ECO:0000313" key="3">
    <source>
        <dbReference type="Proteomes" id="UP000483379"/>
    </source>
</evidence>
<feature type="domain" description="DUF5681" evidence="1">
    <location>
        <begin position="3"/>
        <end position="57"/>
    </location>
</feature>
<accession>A0A6M0JVX1</accession>
<dbReference type="RefSeq" id="WP_164452101.1">
    <property type="nucleotide sequence ID" value="NZ_JAAIJQ010000015.1"/>
</dbReference>
<name>A0A6M0JVX1_9GAMM</name>
<dbReference type="Proteomes" id="UP000483379">
    <property type="component" value="Unassembled WGS sequence"/>
</dbReference>
<reference evidence="2 3" key="1">
    <citation type="submission" date="2020-02" db="EMBL/GenBank/DDBJ databases">
        <title>Genome sequences of Thiorhodococcus mannitoliphagus and Thiorhodococcus minor, purple sulfur photosynthetic bacteria in the gammaproteobacterial family, Chromatiaceae.</title>
        <authorList>
            <person name="Aviles F.A."/>
            <person name="Meyer T.E."/>
            <person name="Kyndt J.A."/>
        </authorList>
    </citation>
    <scope>NUCLEOTIDE SEQUENCE [LARGE SCALE GENOMIC DNA]</scope>
    <source>
        <strain evidence="2 3">DSM 11518</strain>
    </source>
</reference>